<dbReference type="SUPFAM" id="SSF90123">
    <property type="entry name" value="ABC transporter transmembrane region"/>
    <property type="match status" value="1"/>
</dbReference>
<evidence type="ECO:0000259" key="8">
    <source>
        <dbReference type="PROSITE" id="PS50893"/>
    </source>
</evidence>
<evidence type="ECO:0000256" key="5">
    <source>
        <dbReference type="ARBA" id="ARBA00022989"/>
    </source>
</evidence>
<proteinExistence type="predicted"/>
<feature type="transmembrane region" description="Helical" evidence="7">
    <location>
        <begin position="231"/>
        <end position="249"/>
    </location>
</feature>
<keyword evidence="11" id="KW-1185">Reference proteome</keyword>
<dbReference type="InterPro" id="IPR003593">
    <property type="entry name" value="AAA+_ATPase"/>
</dbReference>
<organism evidence="10 11">
    <name type="scientific">Sulfidibacter corallicola</name>
    <dbReference type="NCBI Taxonomy" id="2818388"/>
    <lineage>
        <taxon>Bacteria</taxon>
        <taxon>Pseudomonadati</taxon>
        <taxon>Acidobacteriota</taxon>
        <taxon>Holophagae</taxon>
        <taxon>Acanthopleuribacterales</taxon>
        <taxon>Acanthopleuribacteraceae</taxon>
        <taxon>Sulfidibacter</taxon>
    </lineage>
</organism>
<gene>
    <name evidence="10" type="ORF">J3U87_20810</name>
</gene>
<evidence type="ECO:0000313" key="10">
    <source>
        <dbReference type="EMBL" id="QTD48032.1"/>
    </source>
</evidence>
<dbReference type="GO" id="GO:0016887">
    <property type="term" value="F:ATP hydrolysis activity"/>
    <property type="evidence" value="ECO:0007669"/>
    <property type="project" value="InterPro"/>
</dbReference>
<dbReference type="GO" id="GO:0005524">
    <property type="term" value="F:ATP binding"/>
    <property type="evidence" value="ECO:0007669"/>
    <property type="project" value="UniProtKB-KW"/>
</dbReference>
<dbReference type="GO" id="GO:0140359">
    <property type="term" value="F:ABC-type transporter activity"/>
    <property type="evidence" value="ECO:0007669"/>
    <property type="project" value="InterPro"/>
</dbReference>
<dbReference type="Gene3D" id="1.20.1560.10">
    <property type="entry name" value="ABC transporter type 1, transmembrane domain"/>
    <property type="match status" value="1"/>
</dbReference>
<dbReference type="SUPFAM" id="SSF52540">
    <property type="entry name" value="P-loop containing nucleoside triphosphate hydrolases"/>
    <property type="match status" value="1"/>
</dbReference>
<dbReference type="PROSITE" id="PS00211">
    <property type="entry name" value="ABC_TRANSPORTER_1"/>
    <property type="match status" value="1"/>
</dbReference>
<feature type="domain" description="ABC transmembrane type-1" evidence="9">
    <location>
        <begin position="219"/>
        <end position="353"/>
    </location>
</feature>
<evidence type="ECO:0000259" key="9">
    <source>
        <dbReference type="PROSITE" id="PS50929"/>
    </source>
</evidence>
<dbReference type="PROSITE" id="PS50893">
    <property type="entry name" value="ABC_TRANSPORTER_2"/>
    <property type="match status" value="1"/>
</dbReference>
<keyword evidence="5 7" id="KW-1133">Transmembrane helix</keyword>
<accession>A0A8A4TFR5</accession>
<evidence type="ECO:0000256" key="7">
    <source>
        <dbReference type="SAM" id="Phobius"/>
    </source>
</evidence>
<dbReference type="GO" id="GO:0005886">
    <property type="term" value="C:plasma membrane"/>
    <property type="evidence" value="ECO:0007669"/>
    <property type="project" value="UniProtKB-SubCell"/>
</dbReference>
<dbReference type="GO" id="GO:0034040">
    <property type="term" value="F:ATPase-coupled lipid transmembrane transporter activity"/>
    <property type="evidence" value="ECO:0007669"/>
    <property type="project" value="TreeGrafter"/>
</dbReference>
<protein>
    <submittedName>
        <fullName evidence="10">ATP-binding cassette domain-containing protein</fullName>
    </submittedName>
</protein>
<dbReference type="InterPro" id="IPR039421">
    <property type="entry name" value="Type_1_exporter"/>
</dbReference>
<dbReference type="PANTHER" id="PTHR24221:SF654">
    <property type="entry name" value="ATP-BINDING CASSETTE SUB-FAMILY B MEMBER 6"/>
    <property type="match status" value="1"/>
</dbReference>
<feature type="transmembrane region" description="Helical" evidence="7">
    <location>
        <begin position="415"/>
        <end position="435"/>
    </location>
</feature>
<evidence type="ECO:0000313" key="11">
    <source>
        <dbReference type="Proteomes" id="UP000663929"/>
    </source>
</evidence>
<dbReference type="InterPro" id="IPR017871">
    <property type="entry name" value="ABC_transporter-like_CS"/>
</dbReference>
<dbReference type="EMBL" id="CP071793">
    <property type="protein sequence ID" value="QTD48032.1"/>
    <property type="molecule type" value="Genomic_DNA"/>
</dbReference>
<dbReference type="InterPro" id="IPR036640">
    <property type="entry name" value="ABC1_TM_sf"/>
</dbReference>
<keyword evidence="2 7" id="KW-0812">Transmembrane</keyword>
<keyword evidence="3" id="KW-0547">Nucleotide-binding</keyword>
<name>A0A8A4TFR5_SULCO</name>
<keyword evidence="4 10" id="KW-0067">ATP-binding</keyword>
<evidence type="ECO:0000256" key="1">
    <source>
        <dbReference type="ARBA" id="ARBA00004651"/>
    </source>
</evidence>
<dbReference type="PROSITE" id="PS50929">
    <property type="entry name" value="ABC_TM1F"/>
    <property type="match status" value="1"/>
</dbReference>
<dbReference type="SMART" id="SM00382">
    <property type="entry name" value="AAA"/>
    <property type="match status" value="1"/>
</dbReference>
<dbReference type="InterPro" id="IPR011527">
    <property type="entry name" value="ABC1_TM_dom"/>
</dbReference>
<dbReference type="Pfam" id="PF00005">
    <property type="entry name" value="ABC_tran"/>
    <property type="match status" value="1"/>
</dbReference>
<dbReference type="InterPro" id="IPR003439">
    <property type="entry name" value="ABC_transporter-like_ATP-bd"/>
</dbReference>
<evidence type="ECO:0000256" key="6">
    <source>
        <dbReference type="ARBA" id="ARBA00023136"/>
    </source>
</evidence>
<dbReference type="Proteomes" id="UP000663929">
    <property type="component" value="Chromosome"/>
</dbReference>
<dbReference type="PANTHER" id="PTHR24221">
    <property type="entry name" value="ATP-BINDING CASSETTE SUB-FAMILY B"/>
    <property type="match status" value="1"/>
</dbReference>
<dbReference type="KEGG" id="scor:J3U87_20810"/>
<feature type="transmembrane region" description="Helical" evidence="7">
    <location>
        <begin position="331"/>
        <end position="350"/>
    </location>
</feature>
<reference evidence="10" key="1">
    <citation type="submission" date="2021-03" db="EMBL/GenBank/DDBJ databases">
        <title>Acanthopleuribacteraceae sp. M133.</title>
        <authorList>
            <person name="Wang G."/>
        </authorList>
    </citation>
    <scope>NUCLEOTIDE SEQUENCE</scope>
    <source>
        <strain evidence="10">M133</strain>
    </source>
</reference>
<dbReference type="Gene3D" id="3.40.50.300">
    <property type="entry name" value="P-loop containing nucleotide triphosphate hydrolases"/>
    <property type="match status" value="1"/>
</dbReference>
<comment type="subcellular location">
    <subcellularLocation>
        <location evidence="1">Cell membrane</location>
        <topology evidence="1">Multi-pass membrane protein</topology>
    </subcellularLocation>
</comment>
<dbReference type="CDD" id="cd03228">
    <property type="entry name" value="ABCC_MRP_Like"/>
    <property type="match status" value="1"/>
</dbReference>
<feature type="transmembrane region" description="Helical" evidence="7">
    <location>
        <begin position="196"/>
        <end position="219"/>
    </location>
</feature>
<feature type="domain" description="ABC transporter" evidence="8">
    <location>
        <begin position="512"/>
        <end position="710"/>
    </location>
</feature>
<dbReference type="AlphaFoldDB" id="A0A8A4TFR5"/>
<evidence type="ECO:0000256" key="2">
    <source>
        <dbReference type="ARBA" id="ARBA00022692"/>
    </source>
</evidence>
<sequence>MNGLELWSWPQDKLGECLEALARRANLSPKLARAPHLPEDFNVYHHESLSKWIVEACGWLKIEAEPVEIPFGQIHDLLRRGGPALLTIASGGGRHFVALCGSHRGHARVLGPDSRIYRLPFGELEALIVGGVPESEDLQLDLLLDTAGVPLDRRAQTRFQLARNNLNQKHFDQAWLLRLPPEAPLYKHLGQARVTLHFAALVVFYIMAHLLFVGSWWVIIKGVLEGRIDQATLLAWVLMLLSIVPFRMLTTWAQGLVSLGIGGVFKERLLRGIQRLDPEEIRGRGSGQLLGLVLESRTLESLSLNAGYSALFSVIELGIALALLFQAEAWWLAWLLIVWTIPIALFFRTFQRRWESWTDLRLQMTNDLVESMYGHDTRLAQEPRDTWHKNEDWSLARYFQLSLNMELHGYLLMNFSSRGWLILGVIGLIPLFAWGGPTPESVAMSLGGILLAFRALYKQRSGFLNLISALVAWRNTLPLIESATRAPIARPPSPSLSPMDLDTSIRHRNLLLEAYDLVYRYQRSGQPVLRADHFTIREGERILIEGRSGSGKSTFAALLLGLRNPDSGLVLIHGLDRHTLGEEGWRRCISGAPQFHVNHIFSGSLAFNLLMGRGWPPCQEDLEEAEEICNELGLSPLLSRMPAGLMQLVGDNGWQLSHGEASRVFIARALLQHAELIILDESFGALDPESLQQAMACVFRRARTLIVIAHP</sequence>
<dbReference type="InterPro" id="IPR027417">
    <property type="entry name" value="P-loop_NTPase"/>
</dbReference>
<dbReference type="RefSeq" id="WP_237377695.1">
    <property type="nucleotide sequence ID" value="NZ_CP071793.1"/>
</dbReference>
<keyword evidence="6 7" id="KW-0472">Membrane</keyword>
<evidence type="ECO:0000256" key="4">
    <source>
        <dbReference type="ARBA" id="ARBA00022840"/>
    </source>
</evidence>
<evidence type="ECO:0000256" key="3">
    <source>
        <dbReference type="ARBA" id="ARBA00022741"/>
    </source>
</evidence>